<dbReference type="EMBL" id="JACHGF010000003">
    <property type="protein sequence ID" value="MBB5284282.1"/>
    <property type="molecule type" value="Genomic_DNA"/>
</dbReference>
<organism evidence="1 2">
    <name type="scientific">Rhabdobacter roseus</name>
    <dbReference type="NCBI Taxonomy" id="1655419"/>
    <lineage>
        <taxon>Bacteria</taxon>
        <taxon>Pseudomonadati</taxon>
        <taxon>Bacteroidota</taxon>
        <taxon>Cytophagia</taxon>
        <taxon>Cytophagales</taxon>
        <taxon>Cytophagaceae</taxon>
        <taxon>Rhabdobacter</taxon>
    </lineage>
</organism>
<keyword evidence="2" id="KW-1185">Reference proteome</keyword>
<reference evidence="1 2" key="1">
    <citation type="submission" date="2020-08" db="EMBL/GenBank/DDBJ databases">
        <title>Genomic Encyclopedia of Type Strains, Phase IV (KMG-IV): sequencing the most valuable type-strain genomes for metagenomic binning, comparative biology and taxonomic classification.</title>
        <authorList>
            <person name="Goeker M."/>
        </authorList>
    </citation>
    <scope>NUCLEOTIDE SEQUENCE [LARGE SCALE GENOMIC DNA]</scope>
    <source>
        <strain evidence="1 2">DSM 105074</strain>
    </source>
</reference>
<dbReference type="InterPro" id="IPR025324">
    <property type="entry name" value="DUF4230"/>
</dbReference>
<dbReference type="Pfam" id="PF14014">
    <property type="entry name" value="DUF4230"/>
    <property type="match status" value="1"/>
</dbReference>
<comment type="caution">
    <text evidence="1">The sequence shown here is derived from an EMBL/GenBank/DDBJ whole genome shotgun (WGS) entry which is preliminary data.</text>
</comment>
<dbReference type="AlphaFoldDB" id="A0A840TRU7"/>
<dbReference type="RefSeq" id="WP_184174232.1">
    <property type="nucleotide sequence ID" value="NZ_JACHGF010000003.1"/>
</dbReference>
<name>A0A840TRU7_9BACT</name>
<gene>
    <name evidence="1" type="ORF">HNQ92_002425</name>
</gene>
<proteinExistence type="predicted"/>
<accession>A0A840TRU7</accession>
<protein>
    <recommendedName>
        <fullName evidence="3">DUF4230 domain-containing protein</fullName>
    </recommendedName>
</protein>
<evidence type="ECO:0008006" key="3">
    <source>
        <dbReference type="Google" id="ProtNLM"/>
    </source>
</evidence>
<evidence type="ECO:0000313" key="2">
    <source>
        <dbReference type="Proteomes" id="UP000557307"/>
    </source>
</evidence>
<evidence type="ECO:0000313" key="1">
    <source>
        <dbReference type="EMBL" id="MBB5284282.1"/>
    </source>
</evidence>
<sequence>MRIVRLILQLAIFVLLILGAITLWESFRTGSWLPGWLGGENKTETLHTVVLEEITALGKLELVRYNFKDVVEQEVVKQWLPNAKAVLIVQGEAIGCVDLTQMRLADITSESQMLVVHLPEPELCVFKIDHERSKVYNTEYAFLEEAQLVQEGYRQAERQIRQSALEMGILEQTEENARKMLTPMLEKISGRKVLVKFPMTARLPKLR</sequence>
<dbReference type="Proteomes" id="UP000557307">
    <property type="component" value="Unassembled WGS sequence"/>
</dbReference>